<dbReference type="Proteomes" id="UP001213799">
    <property type="component" value="Unassembled WGS sequence"/>
</dbReference>
<organism evidence="1 2">
    <name type="scientific">Penicillium hordei</name>
    <dbReference type="NCBI Taxonomy" id="40994"/>
    <lineage>
        <taxon>Eukaryota</taxon>
        <taxon>Fungi</taxon>
        <taxon>Dikarya</taxon>
        <taxon>Ascomycota</taxon>
        <taxon>Pezizomycotina</taxon>
        <taxon>Eurotiomycetes</taxon>
        <taxon>Eurotiomycetidae</taxon>
        <taxon>Eurotiales</taxon>
        <taxon>Aspergillaceae</taxon>
        <taxon>Penicillium</taxon>
    </lineage>
</organism>
<reference evidence="1" key="1">
    <citation type="journal article" date="2023" name="IMA Fungus">
        <title>Comparative genomic study of the Penicillium genus elucidates a diverse pangenome and 15 lateral gene transfer events.</title>
        <authorList>
            <person name="Petersen C."/>
            <person name="Sorensen T."/>
            <person name="Nielsen M.R."/>
            <person name="Sondergaard T.E."/>
            <person name="Sorensen J.L."/>
            <person name="Fitzpatrick D.A."/>
            <person name="Frisvad J.C."/>
            <person name="Nielsen K.L."/>
        </authorList>
    </citation>
    <scope>NUCLEOTIDE SEQUENCE</scope>
    <source>
        <strain evidence="1">IBT 12815</strain>
    </source>
</reference>
<protein>
    <submittedName>
        <fullName evidence="1">Uncharacterized protein</fullName>
    </submittedName>
</protein>
<gene>
    <name evidence="1" type="ORF">N7537_007297</name>
</gene>
<comment type="caution">
    <text evidence="1">The sequence shown here is derived from an EMBL/GenBank/DDBJ whole genome shotgun (WGS) entry which is preliminary data.</text>
</comment>
<reference evidence="1" key="2">
    <citation type="submission" date="2023-01" db="EMBL/GenBank/DDBJ databases">
        <authorList>
            <person name="Petersen C."/>
        </authorList>
    </citation>
    <scope>NUCLEOTIDE SEQUENCE</scope>
    <source>
        <strain evidence="1">IBT 12815</strain>
    </source>
</reference>
<sequence length="83" mass="8887">MVAFLQKEAVAAGDKCQVPIALASFEEAARQHSNPLKSLCLMNDSCVPNLGCLSCPPWRSDSLDKVHNASQVLLQATGYTSPL</sequence>
<dbReference type="GeneID" id="81588596"/>
<keyword evidence="2" id="KW-1185">Reference proteome</keyword>
<proteinExistence type="predicted"/>
<dbReference type="RefSeq" id="XP_056750430.1">
    <property type="nucleotide sequence ID" value="XM_056898354.1"/>
</dbReference>
<evidence type="ECO:0000313" key="1">
    <source>
        <dbReference type="EMBL" id="KAJ5597213.1"/>
    </source>
</evidence>
<name>A0AAD6H0I6_9EURO</name>
<dbReference type="EMBL" id="JAQJAE010000004">
    <property type="protein sequence ID" value="KAJ5597213.1"/>
    <property type="molecule type" value="Genomic_DNA"/>
</dbReference>
<evidence type="ECO:0000313" key="2">
    <source>
        <dbReference type="Proteomes" id="UP001213799"/>
    </source>
</evidence>
<dbReference type="AlphaFoldDB" id="A0AAD6H0I6"/>
<accession>A0AAD6H0I6</accession>